<dbReference type="Pfam" id="PF00704">
    <property type="entry name" value="Glyco_hydro_18"/>
    <property type="match status" value="1"/>
</dbReference>
<evidence type="ECO:0000256" key="14">
    <source>
        <dbReference type="RuleBase" id="RU000489"/>
    </source>
</evidence>
<comment type="similarity">
    <text evidence="2">Belongs to the glycosyl hydrolase 18 family. Chitinase class V subfamily.</text>
</comment>
<dbReference type="InterPro" id="IPR017853">
    <property type="entry name" value="GH"/>
</dbReference>
<keyword evidence="8" id="KW-0843">Virulence</keyword>
<dbReference type="PROSITE" id="PS50941">
    <property type="entry name" value="CHIT_BIND_I_2"/>
    <property type="match status" value="1"/>
</dbReference>
<evidence type="ECO:0000256" key="12">
    <source>
        <dbReference type="ARBA" id="ARBA00023326"/>
    </source>
</evidence>
<feature type="compositionally biased region" description="Polar residues" evidence="15">
    <location>
        <begin position="1349"/>
        <end position="1358"/>
    </location>
</feature>
<feature type="region of interest" description="Disordered" evidence="15">
    <location>
        <begin position="1349"/>
        <end position="1376"/>
    </location>
</feature>
<dbReference type="SMART" id="SM00270">
    <property type="entry name" value="ChtBD1"/>
    <property type="match status" value="2"/>
</dbReference>
<feature type="chain" id="PRO_5042097826" description="chitinase" evidence="16">
    <location>
        <begin position="21"/>
        <end position="1851"/>
    </location>
</feature>
<dbReference type="InterPro" id="IPR053214">
    <property type="entry name" value="LysM12-like"/>
</dbReference>
<dbReference type="Pfam" id="PF00187">
    <property type="entry name" value="Chitin_bind_1"/>
    <property type="match status" value="1"/>
</dbReference>
<feature type="disulfide bond" evidence="13">
    <location>
        <begin position="176"/>
        <end position="190"/>
    </location>
</feature>
<dbReference type="GO" id="GO:0006032">
    <property type="term" value="P:chitin catabolic process"/>
    <property type="evidence" value="ECO:0007669"/>
    <property type="project" value="UniProtKB-KW"/>
</dbReference>
<dbReference type="FunFam" id="3.10.50.10:FF:000003">
    <property type="entry name" value="Class V chitinase CHIT5b"/>
    <property type="match status" value="1"/>
</dbReference>
<proteinExistence type="inferred from homology"/>
<evidence type="ECO:0000256" key="9">
    <source>
        <dbReference type="ARBA" id="ARBA00023180"/>
    </source>
</evidence>
<feature type="compositionally biased region" description="Polar residues" evidence="15">
    <location>
        <begin position="88"/>
        <end position="100"/>
    </location>
</feature>
<feature type="region of interest" description="Disordered" evidence="15">
    <location>
        <begin position="77"/>
        <end position="102"/>
    </location>
</feature>
<dbReference type="GO" id="GO:0008843">
    <property type="term" value="F:endochitinase activity"/>
    <property type="evidence" value="ECO:0007669"/>
    <property type="project" value="UniProtKB-EC"/>
</dbReference>
<dbReference type="InterPro" id="IPR018371">
    <property type="entry name" value="Chitin-binding_1_CS"/>
</dbReference>
<dbReference type="PANTHER" id="PTHR47700">
    <property type="entry name" value="V CHITINASE, PUTATIVE (AFU_ORTHOLOGUE AFUA_6G13720)-RELATED"/>
    <property type="match status" value="1"/>
</dbReference>
<dbReference type="InterPro" id="IPR036861">
    <property type="entry name" value="Endochitinase-like_sf"/>
</dbReference>
<comment type="caution">
    <text evidence="13">Lacks conserved residue(s) required for the propagation of feature annotation.</text>
</comment>
<dbReference type="SMART" id="SM00636">
    <property type="entry name" value="Glyco_18"/>
    <property type="match status" value="1"/>
</dbReference>
<evidence type="ECO:0000313" key="19">
    <source>
        <dbReference type="EMBL" id="KAG9191262.1"/>
    </source>
</evidence>
<evidence type="ECO:0000256" key="5">
    <source>
        <dbReference type="ARBA" id="ARBA00022729"/>
    </source>
</evidence>
<keyword evidence="13" id="KW-1015">Disulfide bond</keyword>
<keyword evidence="4 13" id="KW-0147">Chitin-binding</keyword>
<keyword evidence="6 14" id="KW-0378">Hydrolase</keyword>
<dbReference type="SUPFAM" id="SSF57016">
    <property type="entry name" value="Plant lectins/antimicrobial peptides"/>
    <property type="match status" value="1"/>
</dbReference>
<dbReference type="EMBL" id="JAANER010000004">
    <property type="protein sequence ID" value="KAG9191262.1"/>
    <property type="molecule type" value="Genomic_DNA"/>
</dbReference>
<dbReference type="SUPFAM" id="SSF51445">
    <property type="entry name" value="(Trans)glycosidases"/>
    <property type="match status" value="1"/>
</dbReference>
<dbReference type="GO" id="GO:0008061">
    <property type="term" value="F:chitin binding"/>
    <property type="evidence" value="ECO:0007669"/>
    <property type="project" value="UniProtKB-UniRule"/>
</dbReference>
<feature type="signal peptide" evidence="16">
    <location>
        <begin position="1"/>
        <end position="20"/>
    </location>
</feature>
<dbReference type="PROSITE" id="PS01095">
    <property type="entry name" value="GH18_1"/>
    <property type="match status" value="1"/>
</dbReference>
<evidence type="ECO:0000313" key="20">
    <source>
        <dbReference type="Proteomes" id="UP001199106"/>
    </source>
</evidence>
<keyword evidence="9" id="KW-0325">Glycoprotein</keyword>
<name>A0AAD4IAV8_9PLEO</name>
<evidence type="ECO:0000256" key="11">
    <source>
        <dbReference type="ARBA" id="ARBA00023295"/>
    </source>
</evidence>
<evidence type="ECO:0000256" key="3">
    <source>
        <dbReference type="ARBA" id="ARBA00012729"/>
    </source>
</evidence>
<dbReference type="PROSITE" id="PS00026">
    <property type="entry name" value="CHIT_BIND_I_1"/>
    <property type="match status" value="1"/>
</dbReference>
<evidence type="ECO:0000256" key="16">
    <source>
        <dbReference type="SAM" id="SignalP"/>
    </source>
</evidence>
<feature type="domain" description="GH18" evidence="18">
    <location>
        <begin position="218"/>
        <end position="578"/>
    </location>
</feature>
<evidence type="ECO:0000256" key="2">
    <source>
        <dbReference type="ARBA" id="ARBA00008682"/>
    </source>
</evidence>
<evidence type="ECO:0000256" key="7">
    <source>
        <dbReference type="ARBA" id="ARBA00023024"/>
    </source>
</evidence>
<reference evidence="19" key="1">
    <citation type="submission" date="2021-07" db="EMBL/GenBank/DDBJ databases">
        <title>Genome Resource of American Ginseng Black Spot Pathogen Alternaria panax.</title>
        <authorList>
            <person name="Qiu C."/>
            <person name="Wang W."/>
            <person name="Liu Z."/>
        </authorList>
    </citation>
    <scope>NUCLEOTIDE SEQUENCE</scope>
    <source>
        <strain evidence="19">BNCC115425</strain>
    </source>
</reference>
<feature type="domain" description="Chitin-binding type-1" evidence="17">
    <location>
        <begin position="157"/>
        <end position="206"/>
    </location>
</feature>
<dbReference type="CDD" id="cd00035">
    <property type="entry name" value="ChtBD1"/>
    <property type="match status" value="1"/>
</dbReference>
<dbReference type="GO" id="GO:0000272">
    <property type="term" value="P:polysaccharide catabolic process"/>
    <property type="evidence" value="ECO:0007669"/>
    <property type="project" value="UniProtKB-KW"/>
</dbReference>
<dbReference type="Gene3D" id="3.10.50.10">
    <property type="match status" value="1"/>
</dbReference>
<dbReference type="EC" id="3.2.1.14" evidence="3"/>
<keyword evidence="10" id="KW-0119">Carbohydrate metabolism</keyword>
<dbReference type="Gene3D" id="3.30.60.10">
    <property type="entry name" value="Endochitinase-like"/>
    <property type="match status" value="1"/>
</dbReference>
<evidence type="ECO:0000256" key="10">
    <source>
        <dbReference type="ARBA" id="ARBA00023277"/>
    </source>
</evidence>
<protein>
    <recommendedName>
        <fullName evidence="3">chitinase</fullName>
        <ecNumber evidence="3">3.2.1.14</ecNumber>
    </recommendedName>
</protein>
<feature type="disulfide bond" evidence="13">
    <location>
        <begin position="200"/>
        <end position="204"/>
    </location>
</feature>
<keyword evidence="5 16" id="KW-0732">Signal</keyword>
<keyword evidence="7" id="KW-0146">Chitin degradation</keyword>
<evidence type="ECO:0000256" key="13">
    <source>
        <dbReference type="PROSITE-ProRule" id="PRU00261"/>
    </source>
</evidence>
<evidence type="ECO:0000256" key="15">
    <source>
        <dbReference type="SAM" id="MobiDB-lite"/>
    </source>
</evidence>
<organism evidence="19 20">
    <name type="scientific">Alternaria panax</name>
    <dbReference type="NCBI Taxonomy" id="48097"/>
    <lineage>
        <taxon>Eukaryota</taxon>
        <taxon>Fungi</taxon>
        <taxon>Dikarya</taxon>
        <taxon>Ascomycota</taxon>
        <taxon>Pezizomycotina</taxon>
        <taxon>Dothideomycetes</taxon>
        <taxon>Pleosporomycetidae</taxon>
        <taxon>Pleosporales</taxon>
        <taxon>Pleosporineae</taxon>
        <taxon>Pleosporaceae</taxon>
        <taxon>Alternaria</taxon>
        <taxon>Alternaria sect. Panax</taxon>
    </lineage>
</organism>
<sequence>MLFIQCLLLLHTLFDSRVTASPTFFGHDRHGSAAHKAIHSKRNPVDAGHQPICLSLPTVFSRQEDVVAKIRSTDGTCNPDEHVAPRSLLQSTTPNPNSGLPSLYARQADDPYACNENKPCSNGACCAKTGYCGYGAKSCGTNGQSPNDKCWSNCDAHAECGRDSDPPNKECPLNVCCSQFGFCGMTDEFCKVTDDKETSCQSNCDQPGSGASGGNVQKRVIGYYEAWNYQKKCIGMRMEDIPVGSLTHIYYSFGYIKPDTYDIVPMDDGQPLSTDTFTEFASLKKKNQGLKVIIALGGWTFNDNGTIWQPVFSDLASTSEKRSQFSKKLLRFLDRYGFDGVDLDWEYPGAPDRGGKPDDGENLTKLIKEMRSEFDKSGGSHKEISFTAPTSYWYLRHFDIKASVEAADFVNVMAYDLHGIWDAENPIGAQILAHTNLTEINKALDLLWRNGVEADKINMGLGFYGRSFQLADPSCSQPGCPFKGGASPGPCTANSGTLSYFEIMDIIEQNKLTPYYDKEHGVKYVTWGGDQWVSFDDFETFQQKIEFFNVLGLGGILIWAIDLDTKQLDALEAVIYPEQLGARAEEATVADNWQDSGTGQCRVTDCGVGSCKIGEIAVTQTQCEDEDFWDGSFKVSTLCCPLASAPKTEECEWRGGDPTCNGQCHSGEVALQSSLYGDGGKCIDGRKFYCCKAEAKMPDCGWTDCGGSCPDTHNEMTWAYDTCSKNKKRKLCCNKDEGWKNCAWHGKPGSCFDNHCDTGWQVAITTLYEGEGKDCGFWHPERQRSYCCDPPDGESPFLPVPLEYLFSNPPDEAEADTEFTLKTDPTYGGSNTVPFAEQPDNAPFGFVVLTSPDEIQVSLDKRDGSHWEVFDCFDPITEGEHTVRMMCTDQSEDSNCHKIHLGHGAPGTIIQMPDGCGPGKYAVVKTLELSRNQSLPHHLVKRGLAVVDPVYDLTFDYQFKRVPRDLGNTQMRIDFSNEPEYWNNVVNKSASSSKHRKRTLEDVGGSHKRWLEEEWREDAHFGALSHEELHKRWFGSDVVAWLKGIINGVSGGLDISHTYSDDFILKIIDQRLDCPNVAAKLEVKAECHIDVDVNYGFTLVATLGNPGSVIDLSDSFLYFRTKGEVDAKFVVDAVVTAMFDTGDIMMFSADKFGAAFAVPGIVTIGPNFKLFGRLEGEATLGVNFESKVKLAEWDIRQTYPVANNDWDPEASKSPDKKGTQNVLEPEFDYGLTLEGHLTAHVKPTITFGIDFNQDFIPIDTCAVNLVADGHVTFHAELKLNSESSFCYGVDAGADLYATIEAPSEFSWALPNSPFPIVPIDDVQLYPTGDQQACIDIPLKRGLDSNYLQENTSTISSGRSQRRRSMTLDDGESHRNDLGKRAQVYGPLIPRLDGLSCPGAIDVGDIPPCPLCSDDSSDLQKRAESCWLDPYAKGVPCSSDVTEKRDLDFMLALDNETIYEDAVRKPIPFELRSEHHLERSLMKRTDKVLSWEGYDLPCGTYKYCSLAAKSGGVNKWFGFRGSDKQCETAISKMTIRDVDPSDYVTEHIYEVQLLKYFMLWLINGPLPTGYTAASLDWVSNVIIGGINPTTTIVPPRDMNWAGDSAFFQMTYGLGGDHNPGGLALAQKGMNGRKENFFHGGTPDSRNDVSNLQTRLAHRNTAGVFSYMRNTIIWGKFVASSQHMEQTLNEFDANFNWNGQNRENVGQPGLPQRGANDPVAGMRDLYCYWIDMHLRDIEANGVTWWNAAEAQYRKSSYGSDNDGVKWLKNVMNFKPTLLLLTAIGTNAAPAAEPTKHLNTIPLSFYSSTGCNTNIAVTTAYIPTDGTCFPTSPIVQRKHRFCFDQPDELTEFTD</sequence>
<comment type="caution">
    <text evidence="19">The sequence shown here is derived from an EMBL/GenBank/DDBJ whole genome shotgun (WGS) entry which is preliminary data.</text>
</comment>
<dbReference type="InterPro" id="IPR001002">
    <property type="entry name" value="Chitin-bd_1"/>
</dbReference>
<accession>A0AAD4IAV8</accession>
<evidence type="ECO:0000259" key="17">
    <source>
        <dbReference type="PROSITE" id="PS50941"/>
    </source>
</evidence>
<dbReference type="InterPro" id="IPR001579">
    <property type="entry name" value="Glyco_hydro_18_chit_AS"/>
</dbReference>
<comment type="catalytic activity">
    <reaction evidence="1">
        <text>Random endo-hydrolysis of N-acetyl-beta-D-glucosaminide (1-&gt;4)-beta-linkages in chitin and chitodextrins.</text>
        <dbReference type="EC" id="3.2.1.14"/>
    </reaction>
</comment>
<dbReference type="InterPro" id="IPR011583">
    <property type="entry name" value="Chitinase_II/V-like_cat"/>
</dbReference>
<evidence type="ECO:0000256" key="8">
    <source>
        <dbReference type="ARBA" id="ARBA00023026"/>
    </source>
</evidence>
<evidence type="ECO:0000256" key="4">
    <source>
        <dbReference type="ARBA" id="ARBA00022669"/>
    </source>
</evidence>
<feature type="disulfide bond" evidence="13">
    <location>
        <begin position="171"/>
        <end position="183"/>
    </location>
</feature>
<keyword evidence="20" id="KW-1185">Reference proteome</keyword>
<dbReference type="PROSITE" id="PS51910">
    <property type="entry name" value="GH18_2"/>
    <property type="match status" value="1"/>
</dbReference>
<evidence type="ECO:0000256" key="1">
    <source>
        <dbReference type="ARBA" id="ARBA00000822"/>
    </source>
</evidence>
<keyword evidence="11 14" id="KW-0326">Glycosidase</keyword>
<dbReference type="PANTHER" id="PTHR47700:SF2">
    <property type="entry name" value="CHITINASE"/>
    <property type="match status" value="1"/>
</dbReference>
<evidence type="ECO:0000259" key="18">
    <source>
        <dbReference type="PROSITE" id="PS51910"/>
    </source>
</evidence>
<dbReference type="InterPro" id="IPR029070">
    <property type="entry name" value="Chitinase_insertion_sf"/>
</dbReference>
<dbReference type="SUPFAM" id="SSF54556">
    <property type="entry name" value="Chitinase insertion domain"/>
    <property type="match status" value="1"/>
</dbReference>
<dbReference type="Gene3D" id="3.20.20.80">
    <property type="entry name" value="Glycosidases"/>
    <property type="match status" value="1"/>
</dbReference>
<dbReference type="Proteomes" id="UP001199106">
    <property type="component" value="Unassembled WGS sequence"/>
</dbReference>
<gene>
    <name evidence="19" type="ORF">G6011_09350</name>
</gene>
<keyword evidence="12" id="KW-0624">Polysaccharide degradation</keyword>
<evidence type="ECO:0000256" key="6">
    <source>
        <dbReference type="ARBA" id="ARBA00022801"/>
    </source>
</evidence>
<dbReference type="InterPro" id="IPR001223">
    <property type="entry name" value="Glyco_hydro18_cat"/>
</dbReference>